<comment type="caution">
    <text evidence="2">The sequence shown here is derived from an EMBL/GenBank/DDBJ whole genome shotgun (WGS) entry which is preliminary data.</text>
</comment>
<feature type="region of interest" description="Disordered" evidence="1">
    <location>
        <begin position="62"/>
        <end position="82"/>
    </location>
</feature>
<dbReference type="EMBL" id="JAQFWQ010000005">
    <property type="protein sequence ID" value="MDA2809622.1"/>
    <property type="molecule type" value="Genomic_DNA"/>
</dbReference>
<gene>
    <name evidence="2" type="ORF">O4J56_03120</name>
</gene>
<evidence type="ECO:0000313" key="2">
    <source>
        <dbReference type="EMBL" id="MDA2809622.1"/>
    </source>
</evidence>
<evidence type="ECO:0000256" key="1">
    <source>
        <dbReference type="SAM" id="MobiDB-lite"/>
    </source>
</evidence>
<reference evidence="2 3" key="1">
    <citation type="submission" date="2023-01" db="EMBL/GenBank/DDBJ databases">
        <title>Draft genome sequence of Nocardiopsis sp. RSe5-2 isolated from halophytes.</title>
        <authorList>
            <person name="Duangmal K."/>
            <person name="Chantavorakit T."/>
        </authorList>
    </citation>
    <scope>NUCLEOTIDE SEQUENCE [LARGE SCALE GENOMIC DNA]</scope>
    <source>
        <strain evidence="2 3">RSe5-2</strain>
    </source>
</reference>
<evidence type="ECO:0000313" key="3">
    <source>
        <dbReference type="Proteomes" id="UP001527866"/>
    </source>
</evidence>
<keyword evidence="3" id="KW-1185">Reference proteome</keyword>
<dbReference type="Proteomes" id="UP001527866">
    <property type="component" value="Unassembled WGS sequence"/>
</dbReference>
<name>A0ABT4TZU0_9ACTN</name>
<accession>A0ABT4TZU0</accession>
<sequence length="82" mass="9143">MNAVEEAHEATRKRLNTTFDGRWRVWRSRDDQGRPAAWVATNIGVPGAVPTLHETTPERLEAQMKNPPPGFAGPLSAIRPTR</sequence>
<organism evidence="2 3">
    <name type="scientific">Nocardiopsis endophytica</name>
    <dbReference type="NCBI Taxonomy" id="3018445"/>
    <lineage>
        <taxon>Bacteria</taxon>
        <taxon>Bacillati</taxon>
        <taxon>Actinomycetota</taxon>
        <taxon>Actinomycetes</taxon>
        <taxon>Streptosporangiales</taxon>
        <taxon>Nocardiopsidaceae</taxon>
        <taxon>Nocardiopsis</taxon>
    </lineage>
</organism>
<dbReference type="RefSeq" id="WP_270683523.1">
    <property type="nucleotide sequence ID" value="NZ_JAQFWQ010000005.1"/>
</dbReference>
<proteinExistence type="predicted"/>
<protein>
    <submittedName>
        <fullName evidence="2">Uncharacterized protein</fullName>
    </submittedName>
</protein>